<reference evidence="1" key="1">
    <citation type="journal article" date="2023" name="G3 (Bethesda)">
        <title>A reference genome for the long-term kleptoplast-retaining sea slug Elysia crispata morphotype clarki.</title>
        <authorList>
            <person name="Eastman K.E."/>
            <person name="Pendleton A.L."/>
            <person name="Shaikh M.A."/>
            <person name="Suttiyut T."/>
            <person name="Ogas R."/>
            <person name="Tomko P."/>
            <person name="Gavelis G."/>
            <person name="Widhalm J.R."/>
            <person name="Wisecaver J.H."/>
        </authorList>
    </citation>
    <scope>NUCLEOTIDE SEQUENCE</scope>
    <source>
        <strain evidence="1">ECLA1</strain>
    </source>
</reference>
<dbReference type="EMBL" id="JAWDGP010000310">
    <property type="protein sequence ID" value="KAK3801489.1"/>
    <property type="molecule type" value="Genomic_DNA"/>
</dbReference>
<name>A0AAE1B7Z5_9GAST</name>
<organism evidence="1 2">
    <name type="scientific">Elysia crispata</name>
    <name type="common">lettuce slug</name>
    <dbReference type="NCBI Taxonomy" id="231223"/>
    <lineage>
        <taxon>Eukaryota</taxon>
        <taxon>Metazoa</taxon>
        <taxon>Spiralia</taxon>
        <taxon>Lophotrochozoa</taxon>
        <taxon>Mollusca</taxon>
        <taxon>Gastropoda</taxon>
        <taxon>Heterobranchia</taxon>
        <taxon>Euthyneura</taxon>
        <taxon>Panpulmonata</taxon>
        <taxon>Sacoglossa</taxon>
        <taxon>Placobranchoidea</taxon>
        <taxon>Plakobranchidae</taxon>
        <taxon>Elysia</taxon>
    </lineage>
</organism>
<keyword evidence="2" id="KW-1185">Reference proteome</keyword>
<accession>A0AAE1B7Z5</accession>
<dbReference type="Proteomes" id="UP001283361">
    <property type="component" value="Unassembled WGS sequence"/>
</dbReference>
<proteinExistence type="predicted"/>
<gene>
    <name evidence="1" type="ORF">RRG08_010069</name>
</gene>
<comment type="caution">
    <text evidence="1">The sequence shown here is derived from an EMBL/GenBank/DDBJ whole genome shotgun (WGS) entry which is preliminary data.</text>
</comment>
<evidence type="ECO:0000313" key="1">
    <source>
        <dbReference type="EMBL" id="KAK3801489.1"/>
    </source>
</evidence>
<sequence length="81" mass="8853">MSPSTAHCTTVYLFVTAHPQLAKPGIVVMCREEFLVYDFALSLSCQAILITIPRISSLNMVEGEVFVADVGPDVSVCYEEV</sequence>
<protein>
    <submittedName>
        <fullName evidence="1">Uncharacterized protein</fullName>
    </submittedName>
</protein>
<dbReference type="AlphaFoldDB" id="A0AAE1B7Z5"/>
<evidence type="ECO:0000313" key="2">
    <source>
        <dbReference type="Proteomes" id="UP001283361"/>
    </source>
</evidence>